<gene>
    <name evidence="2" type="ORF">GCM10023226_09570</name>
</gene>
<dbReference type="Proteomes" id="UP001500621">
    <property type="component" value="Unassembled WGS sequence"/>
</dbReference>
<feature type="transmembrane region" description="Helical" evidence="1">
    <location>
        <begin position="38"/>
        <end position="61"/>
    </location>
</feature>
<sequence length="64" mass="7511">MRVLLVVLVEPVLRCGQPWRCLWRGFSQITMTRPWRRITLHLSQMGLTLGLTFTVVPLGWVDYL</sequence>
<accession>A0ABP8VXG8</accession>
<keyword evidence="1" id="KW-0812">Transmembrane</keyword>
<evidence type="ECO:0000313" key="2">
    <source>
        <dbReference type="EMBL" id="GAA4674481.1"/>
    </source>
</evidence>
<evidence type="ECO:0000256" key="1">
    <source>
        <dbReference type="SAM" id="Phobius"/>
    </source>
</evidence>
<name>A0ABP8VXG8_9ACTN</name>
<organism evidence="2 3">
    <name type="scientific">Nocardioides nanhaiensis</name>
    <dbReference type="NCBI Taxonomy" id="1476871"/>
    <lineage>
        <taxon>Bacteria</taxon>
        <taxon>Bacillati</taxon>
        <taxon>Actinomycetota</taxon>
        <taxon>Actinomycetes</taxon>
        <taxon>Propionibacteriales</taxon>
        <taxon>Nocardioidaceae</taxon>
        <taxon>Nocardioides</taxon>
    </lineage>
</organism>
<dbReference type="EMBL" id="BAABIM010000001">
    <property type="protein sequence ID" value="GAA4674481.1"/>
    <property type="molecule type" value="Genomic_DNA"/>
</dbReference>
<evidence type="ECO:0000313" key="3">
    <source>
        <dbReference type="Proteomes" id="UP001500621"/>
    </source>
</evidence>
<keyword evidence="1" id="KW-0472">Membrane</keyword>
<keyword evidence="1" id="KW-1133">Transmembrane helix</keyword>
<reference evidence="3" key="1">
    <citation type="journal article" date="2019" name="Int. J. Syst. Evol. Microbiol.">
        <title>The Global Catalogue of Microorganisms (GCM) 10K type strain sequencing project: providing services to taxonomists for standard genome sequencing and annotation.</title>
        <authorList>
            <consortium name="The Broad Institute Genomics Platform"/>
            <consortium name="The Broad Institute Genome Sequencing Center for Infectious Disease"/>
            <person name="Wu L."/>
            <person name="Ma J."/>
        </authorList>
    </citation>
    <scope>NUCLEOTIDE SEQUENCE [LARGE SCALE GENOMIC DNA]</scope>
    <source>
        <strain evidence="3">JCM 18127</strain>
    </source>
</reference>
<protein>
    <submittedName>
        <fullName evidence="2">Uncharacterized protein</fullName>
    </submittedName>
</protein>
<keyword evidence="3" id="KW-1185">Reference proteome</keyword>
<comment type="caution">
    <text evidence="2">The sequence shown here is derived from an EMBL/GenBank/DDBJ whole genome shotgun (WGS) entry which is preliminary data.</text>
</comment>
<proteinExistence type="predicted"/>